<dbReference type="EMBL" id="FTNT01000004">
    <property type="protein sequence ID" value="SIR95216.1"/>
    <property type="molecule type" value="Genomic_DNA"/>
</dbReference>
<dbReference type="SUPFAM" id="SSF56281">
    <property type="entry name" value="Metallo-hydrolase/oxidoreductase"/>
    <property type="match status" value="1"/>
</dbReference>
<dbReference type="Gene3D" id="3.60.15.10">
    <property type="entry name" value="Ribonuclease Z/Hydroxyacylglutathione hydrolase-like"/>
    <property type="match status" value="1"/>
</dbReference>
<dbReference type="Pfam" id="PF17778">
    <property type="entry name" value="WHD_BLACT"/>
    <property type="match status" value="1"/>
</dbReference>
<evidence type="ECO:0000259" key="2">
    <source>
        <dbReference type="SMART" id="SM00849"/>
    </source>
</evidence>
<accession>A0A1N7F4J9</accession>
<dbReference type="PANTHER" id="PTHR23131">
    <property type="entry name" value="ENDORIBONUCLEASE LACTB2"/>
    <property type="match status" value="1"/>
</dbReference>
<name>A0A1N7F4J9_9NOCA</name>
<dbReference type="InterPro" id="IPR050662">
    <property type="entry name" value="Sec-metab_biosynth-thioest"/>
</dbReference>
<dbReference type="InterPro" id="IPR041516">
    <property type="entry name" value="LACTB2_WH"/>
</dbReference>
<dbReference type="Pfam" id="PF00753">
    <property type="entry name" value="Lactamase_B"/>
    <property type="match status" value="1"/>
</dbReference>
<proteinExistence type="predicted"/>
<dbReference type="InterPro" id="IPR036388">
    <property type="entry name" value="WH-like_DNA-bd_sf"/>
</dbReference>
<dbReference type="Proteomes" id="UP000186218">
    <property type="component" value="Unassembled WGS sequence"/>
</dbReference>
<dbReference type="Gene3D" id="1.10.10.10">
    <property type="entry name" value="Winged helix-like DNA-binding domain superfamily/Winged helix DNA-binding domain"/>
    <property type="match status" value="1"/>
</dbReference>
<gene>
    <name evidence="3" type="ORF">SAMN05445060_1793</name>
</gene>
<evidence type="ECO:0000256" key="1">
    <source>
        <dbReference type="SAM" id="MobiDB-lite"/>
    </source>
</evidence>
<dbReference type="AlphaFoldDB" id="A0A1N7F4J9"/>
<organism evidence="3 4">
    <name type="scientific">Williamsia sterculiae</name>
    <dbReference type="NCBI Taxonomy" id="1344003"/>
    <lineage>
        <taxon>Bacteria</taxon>
        <taxon>Bacillati</taxon>
        <taxon>Actinomycetota</taxon>
        <taxon>Actinomycetes</taxon>
        <taxon>Mycobacteriales</taxon>
        <taxon>Nocardiaceae</taxon>
        <taxon>Williamsia</taxon>
    </lineage>
</organism>
<dbReference type="InterPro" id="IPR001279">
    <property type="entry name" value="Metallo-B-lactamas"/>
</dbReference>
<keyword evidence="4" id="KW-1185">Reference proteome</keyword>
<dbReference type="RefSeq" id="WP_076478647.1">
    <property type="nucleotide sequence ID" value="NZ_FTNT01000004.1"/>
</dbReference>
<dbReference type="InterPro" id="IPR036866">
    <property type="entry name" value="RibonucZ/Hydroxyglut_hydro"/>
</dbReference>
<reference evidence="3 4" key="1">
    <citation type="submission" date="2017-01" db="EMBL/GenBank/DDBJ databases">
        <authorList>
            <person name="Mah S.A."/>
            <person name="Swanson W.J."/>
            <person name="Moy G.W."/>
            <person name="Vacquier V.D."/>
        </authorList>
    </citation>
    <scope>NUCLEOTIDE SEQUENCE [LARGE SCALE GENOMIC DNA]</scope>
    <source>
        <strain evidence="3 4">CPCC 203464</strain>
    </source>
</reference>
<evidence type="ECO:0000313" key="4">
    <source>
        <dbReference type="Proteomes" id="UP000186218"/>
    </source>
</evidence>
<sequence length="291" mass="31324">MTAEKAPAQGPGTEGSGTTPPVHPAYEVLRPVTSFAGVVLCHNPGTMELDGTNTWILRAPGSESCVVVDPGPKGHKKHIAAVAAAGPVETVVITHRHRDHTGGIDRLAARTGAPVRAWSRKYCRDAEPLRDREVIEAAGLRITVFHTPGHTADSISLLVEHGDAENHGSERAMLTGDTILGRGTTVLDPGDGGLRDYLHSLNRLIVEGDDCVLLPGHGPDHPELIPVARFYKAHREDRIDQIRDALEHLGVGPAKAKPMRVVRTVYADVDKKLWPAARMSVRAQLDYLAGN</sequence>
<feature type="domain" description="Metallo-beta-lactamase" evidence="2">
    <location>
        <begin position="51"/>
        <end position="217"/>
    </location>
</feature>
<protein>
    <submittedName>
        <fullName evidence="3">Glyoxylase, beta-lactamase superfamily II</fullName>
    </submittedName>
</protein>
<evidence type="ECO:0000313" key="3">
    <source>
        <dbReference type="EMBL" id="SIR95216.1"/>
    </source>
</evidence>
<dbReference type="SMART" id="SM00849">
    <property type="entry name" value="Lactamase_B"/>
    <property type="match status" value="1"/>
</dbReference>
<feature type="region of interest" description="Disordered" evidence="1">
    <location>
        <begin position="1"/>
        <end position="24"/>
    </location>
</feature>
<dbReference type="STRING" id="1344003.SAMN05445060_1793"/>
<dbReference type="CDD" id="cd16278">
    <property type="entry name" value="metallo-hydrolase-like_MBL-fold"/>
    <property type="match status" value="1"/>
</dbReference>
<dbReference type="PANTHER" id="PTHR23131:SF0">
    <property type="entry name" value="ENDORIBONUCLEASE LACTB2"/>
    <property type="match status" value="1"/>
</dbReference>